<keyword evidence="3" id="KW-0804">Transcription</keyword>
<dbReference type="Gene3D" id="1.10.10.10">
    <property type="entry name" value="Winged helix-like DNA-binding domain superfamily/Winged helix DNA-binding domain"/>
    <property type="match status" value="1"/>
</dbReference>
<gene>
    <name evidence="5" type="ordered locus">KOX_03990</name>
</gene>
<dbReference type="Pfam" id="PF00392">
    <property type="entry name" value="GntR"/>
    <property type="match status" value="1"/>
</dbReference>
<name>A0A0H3H8H7_KLEM8</name>
<keyword evidence="1" id="KW-0805">Transcription regulation</keyword>
<dbReference type="SMART" id="SM00345">
    <property type="entry name" value="HTH_GNTR"/>
    <property type="match status" value="1"/>
</dbReference>
<dbReference type="GO" id="GO:0003700">
    <property type="term" value="F:DNA-binding transcription factor activity"/>
    <property type="evidence" value="ECO:0007669"/>
    <property type="project" value="InterPro"/>
</dbReference>
<dbReference type="GeneID" id="66557580"/>
<dbReference type="KEGG" id="kox:KOX_03990"/>
<organism evidence="5 6">
    <name type="scientific">Klebsiella michiganensis (strain ATCC 8724 / DSM 4798 / JCM 20051 / NBRC 3318 / NRRL B-199 / KCTC 1686 / BUCSAV 143 / CCM 1901)</name>
    <dbReference type="NCBI Taxonomy" id="1006551"/>
    <lineage>
        <taxon>Bacteria</taxon>
        <taxon>Pseudomonadati</taxon>
        <taxon>Pseudomonadota</taxon>
        <taxon>Gammaproteobacteria</taxon>
        <taxon>Enterobacterales</taxon>
        <taxon>Enterobacteriaceae</taxon>
        <taxon>Klebsiella/Raoultella group</taxon>
        <taxon>Klebsiella</taxon>
    </lineage>
</organism>
<dbReference type="SMART" id="SM00895">
    <property type="entry name" value="FCD"/>
    <property type="match status" value="1"/>
</dbReference>
<keyword evidence="2" id="KW-0238">DNA-binding</keyword>
<dbReference type="SUPFAM" id="SSF46785">
    <property type="entry name" value="Winged helix' DNA-binding domain"/>
    <property type="match status" value="1"/>
</dbReference>
<dbReference type="Proteomes" id="UP000007843">
    <property type="component" value="Chromosome"/>
</dbReference>
<evidence type="ECO:0000313" key="6">
    <source>
        <dbReference type="Proteomes" id="UP000007843"/>
    </source>
</evidence>
<dbReference type="Pfam" id="PF07729">
    <property type="entry name" value="FCD"/>
    <property type="match status" value="1"/>
</dbReference>
<evidence type="ECO:0000313" key="5">
    <source>
        <dbReference type="EMBL" id="AEX02535.1"/>
    </source>
</evidence>
<feature type="domain" description="HTH gntR-type" evidence="4">
    <location>
        <begin position="12"/>
        <end position="79"/>
    </location>
</feature>
<dbReference type="InterPro" id="IPR036388">
    <property type="entry name" value="WH-like_DNA-bd_sf"/>
</dbReference>
<accession>A0A0H3H8H7</accession>
<dbReference type="RefSeq" id="WP_014227009.1">
    <property type="nucleotide sequence ID" value="NC_016612.1"/>
</dbReference>
<evidence type="ECO:0000259" key="4">
    <source>
        <dbReference type="PROSITE" id="PS50949"/>
    </source>
</evidence>
<evidence type="ECO:0000256" key="2">
    <source>
        <dbReference type="ARBA" id="ARBA00023125"/>
    </source>
</evidence>
<dbReference type="HOGENOM" id="CLU_017584_5_5_6"/>
<dbReference type="InterPro" id="IPR000524">
    <property type="entry name" value="Tscrpt_reg_HTH_GntR"/>
</dbReference>
<sequence length="221" mass="24697">MQKPRLGKIKLLSAKEQVAAVLRKAILSRDLVEGQEITLEGIATMVGVSSMPVREAFQILAADGLIKVRPNKGAVVLGINEQTIREHYEIRALLESEAVAKACRPGTDISRIAEVHYSAEKALAENNSAEYSDLNQAFHMEIWNAAGNGKMKLLLSNMWNGLSMGHKVTEEEYAIISIREHKGILQALEQHNEALARQRMREHIIRSMENMLTRYVEEPSA</sequence>
<dbReference type="EMBL" id="CP003218">
    <property type="protein sequence ID" value="AEX02535.1"/>
    <property type="molecule type" value="Genomic_DNA"/>
</dbReference>
<dbReference type="InterPro" id="IPR011711">
    <property type="entry name" value="GntR_C"/>
</dbReference>
<evidence type="ECO:0000256" key="1">
    <source>
        <dbReference type="ARBA" id="ARBA00023015"/>
    </source>
</evidence>
<protein>
    <submittedName>
        <fullName evidence="5">GntR family transcriptional regulator with</fullName>
    </submittedName>
</protein>
<reference evidence="5 6" key="1">
    <citation type="journal article" date="2012" name="J. Bacteriol.">
        <title>Complete genome sequence of Klebsiella oxytoca KCTC 1686, used in production of 2,3-butanediol.</title>
        <authorList>
            <person name="Shin S.H."/>
            <person name="Kim S."/>
            <person name="Kim J.Y."/>
            <person name="Lee S."/>
            <person name="Um Y."/>
            <person name="Oh M.K."/>
            <person name="Kim Y.R."/>
            <person name="Lee J."/>
            <person name="Yang K.S."/>
        </authorList>
    </citation>
    <scope>NUCLEOTIDE SEQUENCE [LARGE SCALE GENOMIC DNA]</scope>
    <source>
        <strain evidence="6">ATCC 8724 / DSM 4798 / JCM 20051 / NBRC 3318 / NRRL B-199 / KCTC 1686</strain>
    </source>
</reference>
<dbReference type="Gene3D" id="1.20.120.530">
    <property type="entry name" value="GntR ligand-binding domain-like"/>
    <property type="match status" value="1"/>
</dbReference>
<dbReference type="PANTHER" id="PTHR43537:SF45">
    <property type="entry name" value="GNTR FAMILY REGULATORY PROTEIN"/>
    <property type="match status" value="1"/>
</dbReference>
<dbReference type="GO" id="GO:0003677">
    <property type="term" value="F:DNA binding"/>
    <property type="evidence" value="ECO:0007669"/>
    <property type="project" value="UniProtKB-KW"/>
</dbReference>
<dbReference type="InterPro" id="IPR008920">
    <property type="entry name" value="TF_FadR/GntR_C"/>
</dbReference>
<dbReference type="PANTHER" id="PTHR43537">
    <property type="entry name" value="TRANSCRIPTIONAL REGULATOR, GNTR FAMILY"/>
    <property type="match status" value="1"/>
</dbReference>
<proteinExistence type="predicted"/>
<dbReference type="AlphaFoldDB" id="A0A0H3H8H7"/>
<dbReference type="InterPro" id="IPR036390">
    <property type="entry name" value="WH_DNA-bd_sf"/>
</dbReference>
<dbReference type="CDD" id="cd07377">
    <property type="entry name" value="WHTH_GntR"/>
    <property type="match status" value="1"/>
</dbReference>
<evidence type="ECO:0000256" key="3">
    <source>
        <dbReference type="ARBA" id="ARBA00023163"/>
    </source>
</evidence>
<dbReference type="PROSITE" id="PS50949">
    <property type="entry name" value="HTH_GNTR"/>
    <property type="match status" value="1"/>
</dbReference>
<dbReference type="SUPFAM" id="SSF48008">
    <property type="entry name" value="GntR ligand-binding domain-like"/>
    <property type="match status" value="1"/>
</dbReference>